<reference evidence="8 9" key="1">
    <citation type="submission" date="2019-07" db="EMBL/GenBank/DDBJ databases">
        <title>Whole genome shotgun sequence of Adhaeribacter aerolatus NBRC 106133.</title>
        <authorList>
            <person name="Hosoyama A."/>
            <person name="Uohara A."/>
            <person name="Ohji S."/>
            <person name="Ichikawa N."/>
        </authorList>
    </citation>
    <scope>NUCLEOTIDE SEQUENCE [LARGE SCALE GENOMIC DNA]</scope>
    <source>
        <strain evidence="8 9">NBRC 106133</strain>
    </source>
</reference>
<sequence>MLHGISKLINGIGWLVGMLDGKGLPGVLAYGVYVGEVIAPILLLIGFRTRIAAIIIVINMLVAIFTAHAAEITTMGQSGGWAIELPMMFLLGALALFFLGGGRYAASTRDRWD</sequence>
<dbReference type="Pfam" id="PF07681">
    <property type="entry name" value="DoxX"/>
    <property type="match status" value="1"/>
</dbReference>
<proteinExistence type="inferred from homology"/>
<keyword evidence="9" id="KW-1185">Reference proteome</keyword>
<dbReference type="AlphaFoldDB" id="A0A512AZH0"/>
<evidence type="ECO:0000256" key="5">
    <source>
        <dbReference type="ARBA" id="ARBA00022989"/>
    </source>
</evidence>
<evidence type="ECO:0000313" key="9">
    <source>
        <dbReference type="Proteomes" id="UP000321532"/>
    </source>
</evidence>
<gene>
    <name evidence="8" type="ORF">AAE02nite_27790</name>
</gene>
<feature type="transmembrane region" description="Helical" evidence="7">
    <location>
        <begin position="51"/>
        <end position="69"/>
    </location>
</feature>
<feature type="transmembrane region" description="Helical" evidence="7">
    <location>
        <begin position="27"/>
        <end position="44"/>
    </location>
</feature>
<dbReference type="EMBL" id="BJYS01000020">
    <property type="protein sequence ID" value="GEO05115.1"/>
    <property type="molecule type" value="Genomic_DNA"/>
</dbReference>
<evidence type="ECO:0000256" key="1">
    <source>
        <dbReference type="ARBA" id="ARBA00004651"/>
    </source>
</evidence>
<evidence type="ECO:0000256" key="7">
    <source>
        <dbReference type="SAM" id="Phobius"/>
    </source>
</evidence>
<dbReference type="PANTHER" id="PTHR33452">
    <property type="entry name" value="OXIDOREDUCTASE CATD-RELATED"/>
    <property type="match status" value="1"/>
</dbReference>
<protein>
    <submittedName>
        <fullName evidence="8">GntR family transcriptional regulator</fullName>
    </submittedName>
</protein>
<comment type="similarity">
    <text evidence="2">Belongs to the DoxX family.</text>
</comment>
<accession>A0A512AZH0</accession>
<evidence type="ECO:0000256" key="2">
    <source>
        <dbReference type="ARBA" id="ARBA00006679"/>
    </source>
</evidence>
<keyword evidence="6 7" id="KW-0472">Membrane</keyword>
<dbReference type="GO" id="GO:0005886">
    <property type="term" value="C:plasma membrane"/>
    <property type="evidence" value="ECO:0007669"/>
    <property type="project" value="UniProtKB-SubCell"/>
</dbReference>
<dbReference type="InterPro" id="IPR051907">
    <property type="entry name" value="DoxX-like_oxidoreductase"/>
</dbReference>
<keyword evidence="4 7" id="KW-0812">Transmembrane</keyword>
<keyword evidence="3" id="KW-1003">Cell membrane</keyword>
<dbReference type="Proteomes" id="UP000321532">
    <property type="component" value="Unassembled WGS sequence"/>
</dbReference>
<comment type="subcellular location">
    <subcellularLocation>
        <location evidence="1">Cell membrane</location>
        <topology evidence="1">Multi-pass membrane protein</topology>
    </subcellularLocation>
</comment>
<comment type="caution">
    <text evidence="8">The sequence shown here is derived from an EMBL/GenBank/DDBJ whole genome shotgun (WGS) entry which is preliminary data.</text>
</comment>
<feature type="transmembrane region" description="Helical" evidence="7">
    <location>
        <begin position="81"/>
        <end position="101"/>
    </location>
</feature>
<dbReference type="PANTHER" id="PTHR33452:SF1">
    <property type="entry name" value="INNER MEMBRANE PROTEIN YPHA-RELATED"/>
    <property type="match status" value="1"/>
</dbReference>
<evidence type="ECO:0000256" key="3">
    <source>
        <dbReference type="ARBA" id="ARBA00022475"/>
    </source>
</evidence>
<evidence type="ECO:0000256" key="4">
    <source>
        <dbReference type="ARBA" id="ARBA00022692"/>
    </source>
</evidence>
<name>A0A512AZH0_9BACT</name>
<evidence type="ECO:0000256" key="6">
    <source>
        <dbReference type="ARBA" id="ARBA00023136"/>
    </source>
</evidence>
<dbReference type="InterPro" id="IPR032808">
    <property type="entry name" value="DoxX"/>
</dbReference>
<organism evidence="8 9">
    <name type="scientific">Adhaeribacter aerolatus</name>
    <dbReference type="NCBI Taxonomy" id="670289"/>
    <lineage>
        <taxon>Bacteria</taxon>
        <taxon>Pseudomonadati</taxon>
        <taxon>Bacteroidota</taxon>
        <taxon>Cytophagia</taxon>
        <taxon>Cytophagales</taxon>
        <taxon>Hymenobacteraceae</taxon>
        <taxon>Adhaeribacter</taxon>
    </lineage>
</organism>
<evidence type="ECO:0000313" key="8">
    <source>
        <dbReference type="EMBL" id="GEO05115.1"/>
    </source>
</evidence>
<keyword evidence="5 7" id="KW-1133">Transmembrane helix</keyword>